<dbReference type="EMBL" id="CACVKT020008798">
    <property type="protein sequence ID" value="CAC5417739.1"/>
    <property type="molecule type" value="Genomic_DNA"/>
</dbReference>
<dbReference type="OrthoDB" id="6252957at2759"/>
<protein>
    <submittedName>
        <fullName evidence="1">Uncharacterized protein</fullName>
    </submittedName>
</protein>
<dbReference type="Proteomes" id="UP000507470">
    <property type="component" value="Unassembled WGS sequence"/>
</dbReference>
<gene>
    <name evidence="1" type="ORF">MCOR_50227</name>
</gene>
<reference evidence="1 2" key="1">
    <citation type="submission" date="2020-06" db="EMBL/GenBank/DDBJ databases">
        <authorList>
            <person name="Li R."/>
            <person name="Bekaert M."/>
        </authorList>
    </citation>
    <scope>NUCLEOTIDE SEQUENCE [LARGE SCALE GENOMIC DNA]</scope>
    <source>
        <strain evidence="2">wild</strain>
    </source>
</reference>
<keyword evidence="2" id="KW-1185">Reference proteome</keyword>
<accession>A0A6J8EAA5</accession>
<evidence type="ECO:0000313" key="1">
    <source>
        <dbReference type="EMBL" id="CAC5417739.1"/>
    </source>
</evidence>
<sequence>MQHQDQRKLSKRELAFGLQLHIGDNIHSVTSFTENKQCKDQQKYSKQKMVDAKANIYVIETDHGPINLTKARFLGNCLGQYIEAAIKNKGLNGALKVASWTDCYDDRGTCISLESTEFLNKKKQRKNQQKCSRKKKVKAKVKNKIIETNQRKTNLTKARFQDISRGKYIEAAGLNRALKVVTSTDCDEDRGTWISLDSNEKAEISFETCIENESKRENEQFWLEPQQTKDTWEEWVSDEESSLKSELELFKNGETKATSNCVSNN</sequence>
<name>A0A6J8EAA5_MYTCO</name>
<dbReference type="AlphaFoldDB" id="A0A6J8EAA5"/>
<organism evidence="1 2">
    <name type="scientific">Mytilus coruscus</name>
    <name type="common">Sea mussel</name>
    <dbReference type="NCBI Taxonomy" id="42192"/>
    <lineage>
        <taxon>Eukaryota</taxon>
        <taxon>Metazoa</taxon>
        <taxon>Spiralia</taxon>
        <taxon>Lophotrochozoa</taxon>
        <taxon>Mollusca</taxon>
        <taxon>Bivalvia</taxon>
        <taxon>Autobranchia</taxon>
        <taxon>Pteriomorphia</taxon>
        <taxon>Mytilida</taxon>
        <taxon>Mytiloidea</taxon>
        <taxon>Mytilidae</taxon>
        <taxon>Mytilinae</taxon>
        <taxon>Mytilus</taxon>
    </lineage>
</organism>
<proteinExistence type="predicted"/>
<evidence type="ECO:0000313" key="2">
    <source>
        <dbReference type="Proteomes" id="UP000507470"/>
    </source>
</evidence>